<keyword evidence="3" id="KW-0804">Transcription</keyword>
<dbReference type="Proteomes" id="UP001347146">
    <property type="component" value="Unassembled WGS sequence"/>
</dbReference>
<comment type="caution">
    <text evidence="5">The sequence shown here is derived from an EMBL/GenBank/DDBJ whole genome shotgun (WGS) entry which is preliminary data.</text>
</comment>
<dbReference type="Pfam" id="PF01638">
    <property type="entry name" value="HxlR"/>
    <property type="match status" value="1"/>
</dbReference>
<accession>A0ABU7MFA7</accession>
<dbReference type="PROSITE" id="PS51118">
    <property type="entry name" value="HTH_HXLR"/>
    <property type="match status" value="1"/>
</dbReference>
<feature type="domain" description="HTH hxlR-type" evidence="4">
    <location>
        <begin position="20"/>
        <end position="119"/>
    </location>
</feature>
<name>A0ABU7MFA7_9ACTN</name>
<dbReference type="InterPro" id="IPR002577">
    <property type="entry name" value="HTH_HxlR"/>
</dbReference>
<dbReference type="SUPFAM" id="SSF46785">
    <property type="entry name" value="Winged helix' DNA-binding domain"/>
    <property type="match status" value="1"/>
</dbReference>
<protein>
    <submittedName>
        <fullName evidence="5">Helix-turn-helix domain-containing protein</fullName>
    </submittedName>
</protein>
<organism evidence="5 6">
    <name type="scientific">Gordonia sesuvii</name>
    <dbReference type="NCBI Taxonomy" id="3116777"/>
    <lineage>
        <taxon>Bacteria</taxon>
        <taxon>Bacillati</taxon>
        <taxon>Actinomycetota</taxon>
        <taxon>Actinomycetes</taxon>
        <taxon>Mycobacteriales</taxon>
        <taxon>Gordoniaceae</taxon>
        <taxon>Gordonia</taxon>
    </lineage>
</organism>
<keyword evidence="1" id="KW-0805">Transcription regulation</keyword>
<dbReference type="PANTHER" id="PTHR33204">
    <property type="entry name" value="TRANSCRIPTIONAL REGULATOR, MARR FAMILY"/>
    <property type="match status" value="1"/>
</dbReference>
<evidence type="ECO:0000259" key="4">
    <source>
        <dbReference type="PROSITE" id="PS51118"/>
    </source>
</evidence>
<evidence type="ECO:0000256" key="1">
    <source>
        <dbReference type="ARBA" id="ARBA00023015"/>
    </source>
</evidence>
<evidence type="ECO:0000256" key="2">
    <source>
        <dbReference type="ARBA" id="ARBA00023125"/>
    </source>
</evidence>
<keyword evidence="2" id="KW-0238">DNA-binding</keyword>
<proteinExistence type="predicted"/>
<reference evidence="5 6" key="1">
    <citation type="submission" date="2024-01" db="EMBL/GenBank/DDBJ databases">
        <title>Draft genome sequence of Gordonia sp. LSe1-13.</title>
        <authorList>
            <person name="Suphannarot A."/>
            <person name="Mingma R."/>
        </authorList>
    </citation>
    <scope>NUCLEOTIDE SEQUENCE [LARGE SCALE GENOMIC DNA]</scope>
    <source>
        <strain evidence="5 6">LSe1-13</strain>
    </source>
</reference>
<evidence type="ECO:0000313" key="6">
    <source>
        <dbReference type="Proteomes" id="UP001347146"/>
    </source>
</evidence>
<dbReference type="InterPro" id="IPR036390">
    <property type="entry name" value="WH_DNA-bd_sf"/>
</dbReference>
<dbReference type="InterPro" id="IPR036388">
    <property type="entry name" value="WH-like_DNA-bd_sf"/>
</dbReference>
<dbReference type="CDD" id="cd00090">
    <property type="entry name" value="HTH_ARSR"/>
    <property type="match status" value="1"/>
</dbReference>
<keyword evidence="6" id="KW-1185">Reference proteome</keyword>
<gene>
    <name evidence="5" type="ORF">VZC37_15770</name>
</gene>
<dbReference type="EMBL" id="JAZDUF010000004">
    <property type="protein sequence ID" value="MEE3851801.1"/>
    <property type="molecule type" value="Genomic_DNA"/>
</dbReference>
<evidence type="ECO:0000313" key="5">
    <source>
        <dbReference type="EMBL" id="MEE3851801.1"/>
    </source>
</evidence>
<evidence type="ECO:0000256" key="3">
    <source>
        <dbReference type="ARBA" id="ARBA00023163"/>
    </source>
</evidence>
<sequence>MMELQGAFARRDDWQVKGWCRIERALDVIGTKSAMVIVRELLYGGTKFDELARRTQLSDAVASSRLKQLLADGIVERRPYQEPGQRTRYEYVLTDRGRALFPVLTALMDWGEDLEGDPRGGLEVTHRGCGAPVSAVVRCAEGHEVSVDEAAARIRDEAWAVAARERGRKASPPAVDN</sequence>
<dbReference type="Gene3D" id="1.10.10.10">
    <property type="entry name" value="Winged helix-like DNA-binding domain superfamily/Winged helix DNA-binding domain"/>
    <property type="match status" value="1"/>
</dbReference>
<dbReference type="InterPro" id="IPR011991">
    <property type="entry name" value="ArsR-like_HTH"/>
</dbReference>
<dbReference type="PANTHER" id="PTHR33204:SF18">
    <property type="entry name" value="TRANSCRIPTIONAL REGULATORY PROTEIN"/>
    <property type="match status" value="1"/>
</dbReference>